<dbReference type="PROSITE" id="PS51012">
    <property type="entry name" value="ABC_TM2"/>
    <property type="match status" value="1"/>
</dbReference>
<comment type="subcellular location">
    <subcellularLocation>
        <location evidence="1">Cell membrane</location>
        <topology evidence="1">Multi-pass membrane protein</topology>
    </subcellularLocation>
</comment>
<dbReference type="PANTHER" id="PTHR30294:SF38">
    <property type="entry name" value="TRANSPORT PERMEASE PROTEIN"/>
    <property type="match status" value="1"/>
</dbReference>
<dbReference type="GO" id="GO:0140359">
    <property type="term" value="F:ABC-type transporter activity"/>
    <property type="evidence" value="ECO:0007669"/>
    <property type="project" value="InterPro"/>
</dbReference>
<dbReference type="InterPro" id="IPR051449">
    <property type="entry name" value="ABC-2_transporter_component"/>
</dbReference>
<gene>
    <name evidence="10" type="ORF">CIB95_12010</name>
</gene>
<keyword evidence="5 8" id="KW-0812">Transmembrane</keyword>
<dbReference type="AlphaFoldDB" id="A0A263BS18"/>
<feature type="transmembrane region" description="Helical" evidence="8">
    <location>
        <begin position="148"/>
        <end position="170"/>
    </location>
</feature>
<comment type="caution">
    <text evidence="10">The sequence shown here is derived from an EMBL/GenBank/DDBJ whole genome shotgun (WGS) entry which is preliminary data.</text>
</comment>
<evidence type="ECO:0000256" key="3">
    <source>
        <dbReference type="ARBA" id="ARBA00022448"/>
    </source>
</evidence>
<evidence type="ECO:0000259" key="9">
    <source>
        <dbReference type="PROSITE" id="PS51012"/>
    </source>
</evidence>
<feature type="transmembrane region" description="Helical" evidence="8">
    <location>
        <begin position="191"/>
        <end position="215"/>
    </location>
</feature>
<keyword evidence="11" id="KW-1185">Reference proteome</keyword>
<name>A0A263BS18_9BACI</name>
<evidence type="ECO:0000256" key="2">
    <source>
        <dbReference type="ARBA" id="ARBA00007783"/>
    </source>
</evidence>
<keyword evidence="4" id="KW-1003">Cell membrane</keyword>
<evidence type="ECO:0000256" key="8">
    <source>
        <dbReference type="SAM" id="Phobius"/>
    </source>
</evidence>
<organism evidence="10 11">
    <name type="scientific">Lottiidibacillus patelloidae</name>
    <dbReference type="NCBI Taxonomy" id="2670334"/>
    <lineage>
        <taxon>Bacteria</taxon>
        <taxon>Bacillati</taxon>
        <taxon>Bacillota</taxon>
        <taxon>Bacilli</taxon>
        <taxon>Bacillales</taxon>
        <taxon>Bacillaceae</taxon>
        <taxon>Lottiidibacillus</taxon>
    </lineage>
</organism>
<feature type="transmembrane region" description="Helical" evidence="8">
    <location>
        <begin position="317"/>
        <end position="335"/>
    </location>
</feature>
<dbReference type="RefSeq" id="WP_094925501.1">
    <property type="nucleotide sequence ID" value="NZ_NPIA01000006.1"/>
</dbReference>
<feature type="transmembrane region" description="Helical" evidence="8">
    <location>
        <begin position="21"/>
        <end position="39"/>
    </location>
</feature>
<keyword evidence="3" id="KW-0813">Transport</keyword>
<evidence type="ECO:0000313" key="11">
    <source>
        <dbReference type="Proteomes" id="UP000217083"/>
    </source>
</evidence>
<reference evidence="11" key="1">
    <citation type="submission" date="2017-08" db="EMBL/GenBank/DDBJ databases">
        <authorList>
            <person name="Huang Z."/>
        </authorList>
    </citation>
    <scope>NUCLEOTIDE SEQUENCE [LARGE SCALE GENOMIC DNA]</scope>
    <source>
        <strain evidence="11">SA5d-4</strain>
    </source>
</reference>
<dbReference type="InterPro" id="IPR047817">
    <property type="entry name" value="ABC2_TM_bact-type"/>
</dbReference>
<dbReference type="Proteomes" id="UP000217083">
    <property type="component" value="Unassembled WGS sequence"/>
</dbReference>
<evidence type="ECO:0000256" key="6">
    <source>
        <dbReference type="ARBA" id="ARBA00022989"/>
    </source>
</evidence>
<dbReference type="GO" id="GO:0005886">
    <property type="term" value="C:plasma membrane"/>
    <property type="evidence" value="ECO:0007669"/>
    <property type="project" value="UniProtKB-SubCell"/>
</dbReference>
<dbReference type="EMBL" id="NPIA01000006">
    <property type="protein sequence ID" value="OZM56494.1"/>
    <property type="molecule type" value="Genomic_DNA"/>
</dbReference>
<feature type="transmembrane region" description="Helical" evidence="8">
    <location>
        <begin position="227"/>
        <end position="248"/>
    </location>
</feature>
<keyword evidence="7 8" id="KW-0472">Membrane</keyword>
<evidence type="ECO:0000313" key="10">
    <source>
        <dbReference type="EMBL" id="OZM56494.1"/>
    </source>
</evidence>
<evidence type="ECO:0000256" key="5">
    <source>
        <dbReference type="ARBA" id="ARBA00022692"/>
    </source>
</evidence>
<protein>
    <submittedName>
        <fullName evidence="10">ABC transporter permease</fullName>
    </submittedName>
</protein>
<feature type="transmembrane region" description="Helical" evidence="8">
    <location>
        <begin position="260"/>
        <end position="277"/>
    </location>
</feature>
<reference evidence="10 11" key="2">
    <citation type="submission" date="2017-09" db="EMBL/GenBank/DDBJ databases">
        <title>Bacillus patelloidae sp. nov., isolated from the intestinal tract of a marine limpet.</title>
        <authorList>
            <person name="Liu R."/>
            <person name="Dong C."/>
            <person name="Shao Z."/>
        </authorList>
    </citation>
    <scope>NUCLEOTIDE SEQUENCE [LARGE SCALE GENOMIC DNA]</scope>
    <source>
        <strain evidence="10 11">SA5d-4</strain>
    </source>
</reference>
<feature type="domain" description="ABC transmembrane type-2" evidence="9">
    <location>
        <begin position="109"/>
        <end position="338"/>
    </location>
</feature>
<keyword evidence="6 8" id="KW-1133">Transmembrane helix</keyword>
<evidence type="ECO:0000256" key="1">
    <source>
        <dbReference type="ARBA" id="ARBA00004651"/>
    </source>
</evidence>
<sequence length="341" mass="37933">MRVKALIFRIIKQFFHDKRTLALMIVAPMLILWIMSLVFNGEKYTPHIAIVDVPAQMLTILDGQDLTLTEMSNTEAEKAITSQEVDAIITIEGNSPVITLEGSDPAANKTVLFAIHSALQRTGEKEQLFQPTIHYLHGSDDMAAFDNFGPVLIGFFVFFFVFLISGVAFLRERTGGTLERLLASPLRRWEIVLGYVGGFGIFTLLQATLIAFFSIEVLDMIMVGSFFYVLLITLLLALTALTLGTLLSSFASNELQMIQFIPLVIVPQAFLSGLFNMDTVADWLANLSVIMPLTYGAEALRDVMIRGAGWEVIAHNVYVLLGFSLTFMLANVFALKKHRKI</sequence>
<proteinExistence type="inferred from homology"/>
<dbReference type="InterPro" id="IPR013525">
    <property type="entry name" value="ABC2_TM"/>
</dbReference>
<evidence type="ECO:0000256" key="4">
    <source>
        <dbReference type="ARBA" id="ARBA00022475"/>
    </source>
</evidence>
<dbReference type="PANTHER" id="PTHR30294">
    <property type="entry name" value="MEMBRANE COMPONENT OF ABC TRANSPORTER YHHJ-RELATED"/>
    <property type="match status" value="1"/>
</dbReference>
<dbReference type="Pfam" id="PF12698">
    <property type="entry name" value="ABC2_membrane_3"/>
    <property type="match status" value="1"/>
</dbReference>
<evidence type="ECO:0000256" key="7">
    <source>
        <dbReference type="ARBA" id="ARBA00023136"/>
    </source>
</evidence>
<accession>A0A263BS18</accession>
<comment type="similarity">
    <text evidence="2">Belongs to the ABC-2 integral membrane protein family.</text>
</comment>